<dbReference type="EMBL" id="BAAAHH010000011">
    <property type="protein sequence ID" value="GAA0951368.1"/>
    <property type="molecule type" value="Genomic_DNA"/>
</dbReference>
<feature type="transmembrane region" description="Helical" evidence="2">
    <location>
        <begin position="214"/>
        <end position="234"/>
    </location>
</feature>
<keyword evidence="4" id="KW-1185">Reference proteome</keyword>
<keyword evidence="2" id="KW-1133">Transmembrane helix</keyword>
<feature type="transmembrane region" description="Helical" evidence="2">
    <location>
        <begin position="255"/>
        <end position="276"/>
    </location>
</feature>
<feature type="transmembrane region" description="Helical" evidence="2">
    <location>
        <begin position="288"/>
        <end position="306"/>
    </location>
</feature>
<feature type="compositionally biased region" description="Low complexity" evidence="1">
    <location>
        <begin position="49"/>
        <end position="58"/>
    </location>
</feature>
<protein>
    <recommendedName>
        <fullName evidence="5">CAAX prenyl protease-like protein</fullName>
    </recommendedName>
</protein>
<proteinExistence type="predicted"/>
<name>A0ABN1R3G0_9ACTN</name>
<keyword evidence="2" id="KW-0812">Transmembrane</keyword>
<keyword evidence="2" id="KW-0472">Membrane</keyword>
<dbReference type="RefSeq" id="WP_344241253.1">
    <property type="nucleotide sequence ID" value="NZ_BAAAHH010000011.1"/>
</dbReference>
<sequence length="392" mass="42330">MPPSSDDPTVTRRDPPGALRPQFLPPRPPPEPPREYPGAAHPPPPGPAVPVTARARVASPPPGTPFHQMGRTALHRWWRLPMESFAFVAVLAGTFLTGALLMGVVLWAATGEWVLFSSSGTEISSTAEWATRTVFTAVLLPVPFLVVRLVSQRPWGTLLSVLGRIRWRWLAACTVLAVECVILGFAMSAVLKGAFTDEPPLPPWHSWESFRRPLLESLPATVLIGVVLELYRIWIMQTVGAHTLQRADGGRRRGVAGLLGKALRTPWPAITAGAALHLPFAFSNGQEAKAAVFLFFWFCLLGWLVVRTGGVEAVLAFLVISGALTHVFDIASGEYPAGTDMPYLYSIGEPLLGLVFFTPFVLWLRQLMDVAVVTPPPAAGQAGGLGLPAPKT</sequence>
<feature type="transmembrane region" description="Helical" evidence="2">
    <location>
        <begin position="343"/>
        <end position="364"/>
    </location>
</feature>
<feature type="transmembrane region" description="Helical" evidence="2">
    <location>
        <begin position="85"/>
        <end position="109"/>
    </location>
</feature>
<feature type="transmembrane region" description="Helical" evidence="2">
    <location>
        <begin position="313"/>
        <end position="331"/>
    </location>
</feature>
<feature type="transmembrane region" description="Helical" evidence="2">
    <location>
        <begin position="170"/>
        <end position="194"/>
    </location>
</feature>
<evidence type="ECO:0008006" key="5">
    <source>
        <dbReference type="Google" id="ProtNLM"/>
    </source>
</evidence>
<evidence type="ECO:0000256" key="1">
    <source>
        <dbReference type="SAM" id="MobiDB-lite"/>
    </source>
</evidence>
<evidence type="ECO:0000313" key="4">
    <source>
        <dbReference type="Proteomes" id="UP001500665"/>
    </source>
</evidence>
<feature type="transmembrane region" description="Helical" evidence="2">
    <location>
        <begin position="129"/>
        <end position="150"/>
    </location>
</feature>
<accession>A0ABN1R3G0</accession>
<dbReference type="Proteomes" id="UP001500665">
    <property type="component" value="Unassembled WGS sequence"/>
</dbReference>
<reference evidence="3 4" key="1">
    <citation type="journal article" date="2019" name="Int. J. Syst. Evol. Microbiol.">
        <title>The Global Catalogue of Microorganisms (GCM) 10K type strain sequencing project: providing services to taxonomists for standard genome sequencing and annotation.</title>
        <authorList>
            <consortium name="The Broad Institute Genomics Platform"/>
            <consortium name="The Broad Institute Genome Sequencing Center for Infectious Disease"/>
            <person name="Wu L."/>
            <person name="Ma J."/>
        </authorList>
    </citation>
    <scope>NUCLEOTIDE SEQUENCE [LARGE SCALE GENOMIC DNA]</scope>
    <source>
        <strain evidence="3 4">JCM 10696</strain>
    </source>
</reference>
<feature type="region of interest" description="Disordered" evidence="1">
    <location>
        <begin position="1"/>
        <end position="66"/>
    </location>
</feature>
<comment type="caution">
    <text evidence="3">The sequence shown here is derived from an EMBL/GenBank/DDBJ whole genome shotgun (WGS) entry which is preliminary data.</text>
</comment>
<evidence type="ECO:0000256" key="2">
    <source>
        <dbReference type="SAM" id="Phobius"/>
    </source>
</evidence>
<gene>
    <name evidence="3" type="ORF">GCM10009550_30920</name>
</gene>
<evidence type="ECO:0000313" key="3">
    <source>
        <dbReference type="EMBL" id="GAA0951368.1"/>
    </source>
</evidence>
<organism evidence="3 4">
    <name type="scientific">Actinocorallia libanotica</name>
    <dbReference type="NCBI Taxonomy" id="46162"/>
    <lineage>
        <taxon>Bacteria</taxon>
        <taxon>Bacillati</taxon>
        <taxon>Actinomycetota</taxon>
        <taxon>Actinomycetes</taxon>
        <taxon>Streptosporangiales</taxon>
        <taxon>Thermomonosporaceae</taxon>
        <taxon>Actinocorallia</taxon>
    </lineage>
</organism>